<evidence type="ECO:0000313" key="2">
    <source>
        <dbReference type="Proteomes" id="UP001163046"/>
    </source>
</evidence>
<dbReference type="SUPFAM" id="SSF50729">
    <property type="entry name" value="PH domain-like"/>
    <property type="match status" value="1"/>
</dbReference>
<dbReference type="Proteomes" id="UP001163046">
    <property type="component" value="Unassembled WGS sequence"/>
</dbReference>
<comment type="caution">
    <text evidence="1">The sequence shown here is derived from an EMBL/GenBank/DDBJ whole genome shotgun (WGS) entry which is preliminary data.</text>
</comment>
<protein>
    <recommendedName>
        <fullName evidence="3">PH domain-containing protein</fullName>
    </recommendedName>
</protein>
<keyword evidence="2" id="KW-1185">Reference proteome</keyword>
<evidence type="ECO:0000313" key="1">
    <source>
        <dbReference type="EMBL" id="KAJ7372603.1"/>
    </source>
</evidence>
<dbReference type="Gene3D" id="2.30.29.30">
    <property type="entry name" value="Pleckstrin-homology domain (PH domain)/Phosphotyrosine-binding domain (PTB)"/>
    <property type="match status" value="1"/>
</dbReference>
<reference evidence="1" key="1">
    <citation type="submission" date="2023-01" db="EMBL/GenBank/DDBJ databases">
        <title>Genome assembly of the deep-sea coral Lophelia pertusa.</title>
        <authorList>
            <person name="Herrera S."/>
            <person name="Cordes E."/>
        </authorList>
    </citation>
    <scope>NUCLEOTIDE SEQUENCE</scope>
    <source>
        <strain evidence="1">USNM1676648</strain>
        <tissue evidence="1">Polyp</tissue>
    </source>
</reference>
<sequence>MESEYVLKEGWAVKESGQAVLGQTNWRKRWCRLVRGQHGTSWSYYRKMDDIPSNQPAGRIELDSTCKTMNDHMF</sequence>
<proteinExistence type="predicted"/>
<name>A0A9W9YZP9_9CNID</name>
<accession>A0A9W9YZP9</accession>
<dbReference type="EMBL" id="MU826835">
    <property type="protein sequence ID" value="KAJ7372603.1"/>
    <property type="molecule type" value="Genomic_DNA"/>
</dbReference>
<organism evidence="1 2">
    <name type="scientific">Desmophyllum pertusum</name>
    <dbReference type="NCBI Taxonomy" id="174260"/>
    <lineage>
        <taxon>Eukaryota</taxon>
        <taxon>Metazoa</taxon>
        <taxon>Cnidaria</taxon>
        <taxon>Anthozoa</taxon>
        <taxon>Hexacorallia</taxon>
        <taxon>Scleractinia</taxon>
        <taxon>Caryophylliina</taxon>
        <taxon>Caryophylliidae</taxon>
        <taxon>Desmophyllum</taxon>
    </lineage>
</organism>
<dbReference type="InterPro" id="IPR011993">
    <property type="entry name" value="PH-like_dom_sf"/>
</dbReference>
<evidence type="ECO:0008006" key="3">
    <source>
        <dbReference type="Google" id="ProtNLM"/>
    </source>
</evidence>
<gene>
    <name evidence="1" type="ORF">OS493_017874</name>
</gene>
<dbReference type="AlphaFoldDB" id="A0A9W9YZP9"/>
<dbReference type="OrthoDB" id="5966951at2759"/>